<protein>
    <submittedName>
        <fullName evidence="1">Uncharacterized protein</fullName>
    </submittedName>
</protein>
<keyword evidence="2" id="KW-1185">Reference proteome</keyword>
<dbReference type="Proteomes" id="UP000321058">
    <property type="component" value="Unassembled WGS sequence"/>
</dbReference>
<reference evidence="1 2" key="1">
    <citation type="submission" date="2019-07" db="EMBL/GenBank/DDBJ databases">
        <title>Whole genome shotgun sequence of Reyranella soli NBRC 108950.</title>
        <authorList>
            <person name="Hosoyama A."/>
            <person name="Uohara A."/>
            <person name="Ohji S."/>
            <person name="Ichikawa N."/>
        </authorList>
    </citation>
    <scope>NUCLEOTIDE SEQUENCE [LARGE SCALE GENOMIC DNA]</scope>
    <source>
        <strain evidence="1 2">NBRC 108950</strain>
    </source>
</reference>
<evidence type="ECO:0000313" key="1">
    <source>
        <dbReference type="EMBL" id="GEP61536.1"/>
    </source>
</evidence>
<proteinExistence type="predicted"/>
<gene>
    <name evidence="1" type="ORF">RSO01_87020</name>
</gene>
<organism evidence="1 2">
    <name type="scientific">Reyranella soli</name>
    <dbReference type="NCBI Taxonomy" id="1230389"/>
    <lineage>
        <taxon>Bacteria</taxon>
        <taxon>Pseudomonadati</taxon>
        <taxon>Pseudomonadota</taxon>
        <taxon>Alphaproteobacteria</taxon>
        <taxon>Hyphomicrobiales</taxon>
        <taxon>Reyranellaceae</taxon>
        <taxon>Reyranella</taxon>
    </lineage>
</organism>
<comment type="caution">
    <text evidence="1">The sequence shown here is derived from an EMBL/GenBank/DDBJ whole genome shotgun (WGS) entry which is preliminary data.</text>
</comment>
<sequence>MWSMTFATWLGKSAPRIAFTSAADFTVTLGWYISLDLPTGQNSITANYLSKHHIGPTSGHNGS</sequence>
<dbReference type="AlphaFoldDB" id="A0A512NRF1"/>
<name>A0A512NRF1_9HYPH</name>
<evidence type="ECO:0000313" key="2">
    <source>
        <dbReference type="Proteomes" id="UP000321058"/>
    </source>
</evidence>
<dbReference type="EMBL" id="BKAJ01000231">
    <property type="protein sequence ID" value="GEP61536.1"/>
    <property type="molecule type" value="Genomic_DNA"/>
</dbReference>
<accession>A0A512NRF1</accession>